<sequence>MATLTNKADSNSSQGRPMSFQLKIDLRQLNTFLTIAKVGSFSRASEKLFVAQPALSRQIRLMEEALNAEVFVRHGRGVVLTVAGELLYEKAMTIFQDIERTQAAVAAISGEVTGQIVLGMLPTAADAFSGSIIEEYRRKYPRVRLSVKSAMSGTLQQMVSQHRVDLAVTYNHGKHKHVQQTPLIEERLYLICPPSGDIAMRQSISLEEVLDLPLVMPEEKHGLRELMEKEAVKHQKKLQLAIEVNAWPLMTDLVKRGLGYTVLSHASVYEMVARKEVVAIPIDAPELHRSLAIVTPRDLPPSLATLKLAEVIISQVTLQVADGIWKGRPLFNKNALDSISAPSDYGLAET</sequence>
<gene>
    <name evidence="6" type="ORF">ENI00_00135</name>
</gene>
<evidence type="ECO:0000259" key="5">
    <source>
        <dbReference type="PROSITE" id="PS50931"/>
    </source>
</evidence>
<evidence type="ECO:0000256" key="4">
    <source>
        <dbReference type="ARBA" id="ARBA00023163"/>
    </source>
</evidence>
<feature type="domain" description="HTH lysR-type" evidence="5">
    <location>
        <begin position="24"/>
        <end position="81"/>
    </location>
</feature>
<dbReference type="InterPro" id="IPR036388">
    <property type="entry name" value="WH-like_DNA-bd_sf"/>
</dbReference>
<evidence type="ECO:0000256" key="3">
    <source>
        <dbReference type="ARBA" id="ARBA00023125"/>
    </source>
</evidence>
<dbReference type="AlphaFoldDB" id="A0A831R2H8"/>
<evidence type="ECO:0000256" key="2">
    <source>
        <dbReference type="ARBA" id="ARBA00023015"/>
    </source>
</evidence>
<dbReference type="GO" id="GO:0003677">
    <property type="term" value="F:DNA binding"/>
    <property type="evidence" value="ECO:0007669"/>
    <property type="project" value="UniProtKB-KW"/>
</dbReference>
<proteinExistence type="inferred from homology"/>
<reference evidence="6" key="1">
    <citation type="journal article" date="2020" name="mSystems">
        <title>Genome- and Community-Level Interaction Insights into Carbon Utilization and Element Cycling Functions of Hydrothermarchaeota in Hydrothermal Sediment.</title>
        <authorList>
            <person name="Zhou Z."/>
            <person name="Liu Y."/>
            <person name="Xu W."/>
            <person name="Pan J."/>
            <person name="Luo Z.H."/>
            <person name="Li M."/>
        </authorList>
    </citation>
    <scope>NUCLEOTIDE SEQUENCE [LARGE SCALE GENOMIC DNA]</scope>
    <source>
        <strain evidence="6">HyVt-357</strain>
    </source>
</reference>
<dbReference type="GO" id="GO:0003700">
    <property type="term" value="F:DNA-binding transcription factor activity"/>
    <property type="evidence" value="ECO:0007669"/>
    <property type="project" value="InterPro"/>
</dbReference>
<keyword evidence="4" id="KW-0804">Transcription</keyword>
<accession>A0A831R2H8</accession>
<dbReference type="GO" id="GO:0005829">
    <property type="term" value="C:cytosol"/>
    <property type="evidence" value="ECO:0007669"/>
    <property type="project" value="TreeGrafter"/>
</dbReference>
<dbReference type="Gene3D" id="1.10.10.10">
    <property type="entry name" value="Winged helix-like DNA-binding domain superfamily/Winged helix DNA-binding domain"/>
    <property type="match status" value="1"/>
</dbReference>
<dbReference type="Gene3D" id="3.40.190.290">
    <property type="match status" value="1"/>
</dbReference>
<dbReference type="SUPFAM" id="SSF53850">
    <property type="entry name" value="Periplasmic binding protein-like II"/>
    <property type="match status" value="1"/>
</dbReference>
<protein>
    <submittedName>
        <fullName evidence="6">LysR family transcriptional regulator</fullName>
    </submittedName>
</protein>
<dbReference type="SUPFAM" id="SSF46785">
    <property type="entry name" value="Winged helix' DNA-binding domain"/>
    <property type="match status" value="1"/>
</dbReference>
<dbReference type="Proteomes" id="UP000885748">
    <property type="component" value="Unassembled WGS sequence"/>
</dbReference>
<evidence type="ECO:0000256" key="1">
    <source>
        <dbReference type="ARBA" id="ARBA00009437"/>
    </source>
</evidence>
<dbReference type="InterPro" id="IPR005119">
    <property type="entry name" value="LysR_subst-bd"/>
</dbReference>
<dbReference type="EMBL" id="DRGY01000002">
    <property type="protein sequence ID" value="HEA50734.1"/>
    <property type="molecule type" value="Genomic_DNA"/>
</dbReference>
<dbReference type="PRINTS" id="PR00039">
    <property type="entry name" value="HTHLYSR"/>
</dbReference>
<comment type="caution">
    <text evidence="6">The sequence shown here is derived from an EMBL/GenBank/DDBJ whole genome shotgun (WGS) entry which is preliminary data.</text>
</comment>
<name>A0A831R2H8_9GAMM</name>
<keyword evidence="2" id="KW-0805">Transcription regulation</keyword>
<keyword evidence="3" id="KW-0238">DNA-binding</keyword>
<dbReference type="PROSITE" id="PS50931">
    <property type="entry name" value="HTH_LYSR"/>
    <property type="match status" value="1"/>
</dbReference>
<dbReference type="InterPro" id="IPR036390">
    <property type="entry name" value="WH_DNA-bd_sf"/>
</dbReference>
<dbReference type="InterPro" id="IPR050950">
    <property type="entry name" value="HTH-type_LysR_regulators"/>
</dbReference>
<evidence type="ECO:0000313" key="6">
    <source>
        <dbReference type="EMBL" id="HEA50734.1"/>
    </source>
</evidence>
<dbReference type="Pfam" id="PF03466">
    <property type="entry name" value="LysR_substrate"/>
    <property type="match status" value="1"/>
</dbReference>
<dbReference type="PANTHER" id="PTHR30419">
    <property type="entry name" value="HTH-TYPE TRANSCRIPTIONAL REGULATOR YBHD"/>
    <property type="match status" value="1"/>
</dbReference>
<organism evidence="6">
    <name type="scientific">Marinobacter antarcticus</name>
    <dbReference type="NCBI Taxonomy" id="564117"/>
    <lineage>
        <taxon>Bacteria</taxon>
        <taxon>Pseudomonadati</taxon>
        <taxon>Pseudomonadota</taxon>
        <taxon>Gammaproteobacteria</taxon>
        <taxon>Pseudomonadales</taxon>
        <taxon>Marinobacteraceae</taxon>
        <taxon>Marinobacter</taxon>
    </lineage>
</organism>
<comment type="similarity">
    <text evidence="1">Belongs to the LysR transcriptional regulatory family.</text>
</comment>
<dbReference type="InterPro" id="IPR000847">
    <property type="entry name" value="LysR_HTH_N"/>
</dbReference>
<dbReference type="Pfam" id="PF00126">
    <property type="entry name" value="HTH_1"/>
    <property type="match status" value="1"/>
</dbReference>
<dbReference type="FunFam" id="1.10.10.10:FF:000001">
    <property type="entry name" value="LysR family transcriptional regulator"/>
    <property type="match status" value="1"/>
</dbReference>